<dbReference type="Gene3D" id="3.30.420.10">
    <property type="entry name" value="Ribonuclease H-like superfamily/Ribonuclease H"/>
    <property type="match status" value="1"/>
</dbReference>
<organism evidence="3 4">
    <name type="scientific">Nocardia brasiliensis</name>
    <dbReference type="NCBI Taxonomy" id="37326"/>
    <lineage>
        <taxon>Bacteria</taxon>
        <taxon>Bacillati</taxon>
        <taxon>Actinomycetota</taxon>
        <taxon>Actinomycetes</taxon>
        <taxon>Mycobacteriales</taxon>
        <taxon>Nocardiaceae</taxon>
        <taxon>Nocardia</taxon>
    </lineage>
</organism>
<dbReference type="InterPro" id="IPR036397">
    <property type="entry name" value="RNaseH_sf"/>
</dbReference>
<dbReference type="PROSITE" id="PS50994">
    <property type="entry name" value="INTEGRASE"/>
    <property type="match status" value="1"/>
</dbReference>
<dbReference type="InterPro" id="IPR012337">
    <property type="entry name" value="RNaseH-like_sf"/>
</dbReference>
<feature type="compositionally biased region" description="Acidic residues" evidence="1">
    <location>
        <begin position="693"/>
        <end position="723"/>
    </location>
</feature>
<dbReference type="Proteomes" id="UP000501705">
    <property type="component" value="Chromosome"/>
</dbReference>
<evidence type="ECO:0000313" key="4">
    <source>
        <dbReference type="Proteomes" id="UP000501705"/>
    </source>
</evidence>
<evidence type="ECO:0000259" key="2">
    <source>
        <dbReference type="PROSITE" id="PS50994"/>
    </source>
</evidence>
<gene>
    <name evidence="3" type="ORF">F5X71_35685</name>
</gene>
<feature type="region of interest" description="Disordered" evidence="1">
    <location>
        <begin position="674"/>
        <end position="723"/>
    </location>
</feature>
<feature type="domain" description="Integrase catalytic" evidence="2">
    <location>
        <begin position="264"/>
        <end position="488"/>
    </location>
</feature>
<dbReference type="RefSeq" id="WP_167465955.1">
    <property type="nucleotide sequence ID" value="NZ_CP046171.1"/>
</dbReference>
<dbReference type="InterPro" id="IPR015378">
    <property type="entry name" value="Transposase-like_Mu_C"/>
</dbReference>
<proteinExistence type="predicted"/>
<dbReference type="AlphaFoldDB" id="A0A6G9Y1F3"/>
<evidence type="ECO:0000256" key="1">
    <source>
        <dbReference type="SAM" id="MobiDB-lite"/>
    </source>
</evidence>
<dbReference type="InterPro" id="IPR001584">
    <property type="entry name" value="Integrase_cat-core"/>
</dbReference>
<dbReference type="GO" id="GO:0015074">
    <property type="term" value="P:DNA integration"/>
    <property type="evidence" value="ECO:0007669"/>
    <property type="project" value="InterPro"/>
</dbReference>
<evidence type="ECO:0000313" key="3">
    <source>
        <dbReference type="EMBL" id="QIS06946.1"/>
    </source>
</evidence>
<dbReference type="SUPFAM" id="SSF53098">
    <property type="entry name" value="Ribonuclease H-like"/>
    <property type="match status" value="1"/>
</dbReference>
<accession>A0A6G9Y1F3</accession>
<dbReference type="PANTHER" id="PTHR35004:SF6">
    <property type="entry name" value="TRANSPOSASE"/>
    <property type="match status" value="1"/>
</dbReference>
<protein>
    <submittedName>
        <fullName evidence="3">DDE-type integrase/transposase/recombinase</fullName>
    </submittedName>
</protein>
<sequence>MARAATRFGVGTRLIYDGEAVEIIEIIATSAGNEVVLRSESADRAVRRVAVRELLTSDAVRVIPAEVGPAATDQDASASVILATLSEAERRRLLDRADHVREVLTGFKSGSAELGTANEPRPEYDPALPLASRYAAKAAEMKVGVRTLERWAGDYRKIGEAGLLENKPKGRNAFSSNDSRWVEIAREVMAEHTDQSRPSRTMVIERTNARVIARFGPDVVKPPSRATAFRVLEELERQNPLFRLSTKRNRDIADRPGGVYGKLRPTRPGEYLLMDTTRLDVFALDPVTLRWMQAELTVAMDWYTRCICGVRITPVSTKSVDAAATLYQSFRPRAAGKDWPRYAVWPEHGIPRSVLVDVDAVDGPLTGAANPAVVPETIVIDHGKIYISEHLTSVCQRMGISIQPARLRTGRDKGPVERFFRTLREDLLQALPGYKGPDVHSRGLDPESEAFFYLDELEAIIREWIAVVYHHRPHDSLVDPHALTLRMSPATMFEHGMARAGYIEVPRDPDLAYEFLKVEWRSIQHYGIELGGRRYNGPVLDGLRGETSHYTGKAKGRWPIHYDPDDITRTYFRHSESNEWHPLRWEHAPAADMPFSEEALTFARRLAASKYTYPDDRLAVADLLERWNLGLGSSVVERRMALRLSREATFIDNAAEDSVNTLPSVAKVLEITADSVEPGPTTSEPEPQQDDREVGDDDLDDEFGDETEDFDEDDFYADALEDV</sequence>
<dbReference type="Pfam" id="PF09299">
    <property type="entry name" value="Mu-transpos_C"/>
    <property type="match status" value="1"/>
</dbReference>
<dbReference type="PANTHER" id="PTHR35004">
    <property type="entry name" value="TRANSPOSASE RV3428C-RELATED"/>
    <property type="match status" value="1"/>
</dbReference>
<name>A0A6G9Y1F3_NOCBR</name>
<dbReference type="EMBL" id="CP046171">
    <property type="protein sequence ID" value="QIS06946.1"/>
    <property type="molecule type" value="Genomic_DNA"/>
</dbReference>
<reference evidence="3 4" key="1">
    <citation type="journal article" date="2019" name="ACS Chem. Biol.">
        <title>Identification and Mobilization of a Cryptic Antibiotic Biosynthesis Gene Locus from a Human-Pathogenic Nocardia Isolate.</title>
        <authorList>
            <person name="Herisse M."/>
            <person name="Ishida K."/>
            <person name="Porter J.L."/>
            <person name="Howden B."/>
            <person name="Hertweck C."/>
            <person name="Stinear T.P."/>
            <person name="Pidot S.J."/>
        </authorList>
    </citation>
    <scope>NUCLEOTIDE SEQUENCE [LARGE SCALE GENOMIC DNA]</scope>
    <source>
        <strain evidence="3 4">AUSMDU00024985</strain>
    </source>
</reference>
<dbReference type="GO" id="GO:0003676">
    <property type="term" value="F:nucleic acid binding"/>
    <property type="evidence" value="ECO:0007669"/>
    <property type="project" value="InterPro"/>
</dbReference>